<keyword evidence="2 7" id="KW-0285">Flavoprotein</keyword>
<evidence type="ECO:0000313" key="8">
    <source>
        <dbReference type="EMBL" id="THF97852.1"/>
    </source>
</evidence>
<evidence type="ECO:0000256" key="5">
    <source>
        <dbReference type="ARBA" id="ARBA00023002"/>
    </source>
</evidence>
<dbReference type="STRING" id="542762.A0A4S4D636"/>
<dbReference type="InterPro" id="IPR036188">
    <property type="entry name" value="FAD/NAD-bd_sf"/>
</dbReference>
<sequence length="673" mass="76303">MGPCLKVAVIGAGAAGLIAARELQRENHRVTIFEKADQLGGTWVFDPQVEADQLGLDSNREIVHSSLYFSLRTNLPRQLMGFSDYPFGIRENGDRRNFPRHEEVLRFLNDFAREFGITELIRFGTEVVRVERVDLRNDEWVVESRTSESNREEVFEAVVVCNGHNTQPQAANLPGIEKWPGKQVHSHNYRHPKPYQNQVLVMIGNGPSAFDISREVATVAKEVHLSSRSPQHLQVSKLDNHHNIWQHSKIANVCEDGTVAFEDGSSVHADTIFHCTGYKYNFPFLKTNGIVSVVEDKRVGPLYKYVFPPKLAPSLSFIGIPERGITFLLMELQSKWIAGVLSGKLLLPSEEEMLADVQQLYLQMEESQIPKHHTHLLNPFEGTILIIDNTSVFLDMELLQELSQIVLVDAEELQLALSNLFVLLEPTLNFSLSFLSRPPTDFLPHQKILWTLDAWTSEMQKLLVFLLEMWFSWHSFLWIIQPVLLKNFSRMDDFEMKLPHMFFQPVRMATVDHILQSTSAIKDYPVNCLKIRVASGNLWQSCPPVTNVQAFLLSVARKSFEADQYATIKSILCSFQKNMITIKQLGEMGSSNIKRRRDKLSSYCGGETVGLGFLEADFWVFEADLIAGEFETFILAKFTQKSSIGCDCGVVGSDGESFGGGGSRRESSVWLRW</sequence>
<evidence type="ECO:0000256" key="4">
    <source>
        <dbReference type="ARBA" id="ARBA00022857"/>
    </source>
</evidence>
<gene>
    <name evidence="8" type="ORF">TEA_016955</name>
</gene>
<accession>A0A4S4D636</accession>
<comment type="caution">
    <text evidence="8">The sequence shown here is derived from an EMBL/GenBank/DDBJ whole genome shotgun (WGS) entry which is preliminary data.</text>
</comment>
<dbReference type="EMBL" id="SDRB02012411">
    <property type="protein sequence ID" value="THF97852.1"/>
    <property type="molecule type" value="Genomic_DNA"/>
</dbReference>
<dbReference type="InterPro" id="IPR050346">
    <property type="entry name" value="FMO-like"/>
</dbReference>
<dbReference type="SUPFAM" id="SSF51905">
    <property type="entry name" value="FAD/NAD(P)-binding domain"/>
    <property type="match status" value="2"/>
</dbReference>
<dbReference type="FunFam" id="3.50.50.60:FF:000099">
    <property type="entry name" value="Flavin-containing monooxygenase"/>
    <property type="match status" value="1"/>
</dbReference>
<dbReference type="GO" id="GO:0050661">
    <property type="term" value="F:NADP binding"/>
    <property type="evidence" value="ECO:0007669"/>
    <property type="project" value="InterPro"/>
</dbReference>
<evidence type="ECO:0000256" key="2">
    <source>
        <dbReference type="ARBA" id="ARBA00022630"/>
    </source>
</evidence>
<organism evidence="8 9">
    <name type="scientific">Camellia sinensis var. sinensis</name>
    <name type="common">China tea</name>
    <dbReference type="NCBI Taxonomy" id="542762"/>
    <lineage>
        <taxon>Eukaryota</taxon>
        <taxon>Viridiplantae</taxon>
        <taxon>Streptophyta</taxon>
        <taxon>Embryophyta</taxon>
        <taxon>Tracheophyta</taxon>
        <taxon>Spermatophyta</taxon>
        <taxon>Magnoliopsida</taxon>
        <taxon>eudicotyledons</taxon>
        <taxon>Gunneridae</taxon>
        <taxon>Pentapetalae</taxon>
        <taxon>asterids</taxon>
        <taxon>Ericales</taxon>
        <taxon>Theaceae</taxon>
        <taxon>Camellia</taxon>
    </lineage>
</organism>
<name>A0A4S4D636_CAMSN</name>
<comment type="similarity">
    <text evidence="1 7">Belongs to the FMO family.</text>
</comment>
<protein>
    <recommendedName>
        <fullName evidence="7">Flavin-containing monooxygenase</fullName>
        <ecNumber evidence="7">1.-.-.-</ecNumber>
    </recommendedName>
</protein>
<proteinExistence type="inferred from homology"/>
<dbReference type="Pfam" id="PF00743">
    <property type="entry name" value="FMO-like"/>
    <property type="match status" value="2"/>
</dbReference>
<evidence type="ECO:0000256" key="1">
    <source>
        <dbReference type="ARBA" id="ARBA00009183"/>
    </source>
</evidence>
<dbReference type="PANTHER" id="PTHR23023">
    <property type="entry name" value="DIMETHYLANILINE MONOOXYGENASE"/>
    <property type="match status" value="1"/>
</dbReference>
<comment type="cofactor">
    <cofactor evidence="7">
        <name>FAD</name>
        <dbReference type="ChEBI" id="CHEBI:57692"/>
    </cofactor>
</comment>
<dbReference type="PRINTS" id="PR00370">
    <property type="entry name" value="FMOXYGENASE"/>
</dbReference>
<evidence type="ECO:0000313" key="9">
    <source>
        <dbReference type="Proteomes" id="UP000306102"/>
    </source>
</evidence>
<keyword evidence="4" id="KW-0521">NADP</keyword>
<dbReference type="Gene3D" id="3.50.50.60">
    <property type="entry name" value="FAD/NAD(P)-binding domain"/>
    <property type="match status" value="2"/>
</dbReference>
<dbReference type="Proteomes" id="UP000306102">
    <property type="component" value="Unassembled WGS sequence"/>
</dbReference>
<dbReference type="InterPro" id="IPR000960">
    <property type="entry name" value="Flavin_mOase"/>
</dbReference>
<dbReference type="EC" id="1.-.-.-" evidence="7"/>
<dbReference type="GO" id="GO:0050660">
    <property type="term" value="F:flavin adenine dinucleotide binding"/>
    <property type="evidence" value="ECO:0007669"/>
    <property type="project" value="InterPro"/>
</dbReference>
<keyword evidence="5 7" id="KW-0560">Oxidoreductase</keyword>
<evidence type="ECO:0000256" key="7">
    <source>
        <dbReference type="RuleBase" id="RU361177"/>
    </source>
</evidence>
<keyword evidence="9" id="KW-1185">Reference proteome</keyword>
<reference evidence="8 9" key="1">
    <citation type="journal article" date="2018" name="Proc. Natl. Acad. Sci. U.S.A.">
        <title>Draft genome sequence of Camellia sinensis var. sinensis provides insights into the evolution of the tea genome and tea quality.</title>
        <authorList>
            <person name="Wei C."/>
            <person name="Yang H."/>
            <person name="Wang S."/>
            <person name="Zhao J."/>
            <person name="Liu C."/>
            <person name="Gao L."/>
            <person name="Xia E."/>
            <person name="Lu Y."/>
            <person name="Tai Y."/>
            <person name="She G."/>
            <person name="Sun J."/>
            <person name="Cao H."/>
            <person name="Tong W."/>
            <person name="Gao Q."/>
            <person name="Li Y."/>
            <person name="Deng W."/>
            <person name="Jiang X."/>
            <person name="Wang W."/>
            <person name="Chen Q."/>
            <person name="Zhang S."/>
            <person name="Li H."/>
            <person name="Wu J."/>
            <person name="Wang P."/>
            <person name="Li P."/>
            <person name="Shi C."/>
            <person name="Zheng F."/>
            <person name="Jian J."/>
            <person name="Huang B."/>
            <person name="Shan D."/>
            <person name="Shi M."/>
            <person name="Fang C."/>
            <person name="Yue Y."/>
            <person name="Li F."/>
            <person name="Li D."/>
            <person name="Wei S."/>
            <person name="Han B."/>
            <person name="Jiang C."/>
            <person name="Yin Y."/>
            <person name="Xia T."/>
            <person name="Zhang Z."/>
            <person name="Bennetzen J.L."/>
            <person name="Zhao S."/>
            <person name="Wan X."/>
        </authorList>
    </citation>
    <scope>NUCLEOTIDE SEQUENCE [LARGE SCALE GENOMIC DNA]</scope>
    <source>
        <strain evidence="9">cv. Shuchazao</strain>
        <tissue evidence="8">Leaf</tissue>
    </source>
</reference>
<evidence type="ECO:0000256" key="6">
    <source>
        <dbReference type="ARBA" id="ARBA00023033"/>
    </source>
</evidence>
<dbReference type="InterPro" id="IPR020946">
    <property type="entry name" value="Flavin_mOase-like"/>
</dbReference>
<evidence type="ECO:0000256" key="3">
    <source>
        <dbReference type="ARBA" id="ARBA00022827"/>
    </source>
</evidence>
<dbReference type="AlphaFoldDB" id="A0A4S4D636"/>
<keyword evidence="3 7" id="KW-0274">FAD</keyword>
<keyword evidence="6 7" id="KW-0503">Monooxygenase</keyword>
<dbReference type="GO" id="GO:0004499">
    <property type="term" value="F:N,N-dimethylaniline monooxygenase activity"/>
    <property type="evidence" value="ECO:0007669"/>
    <property type="project" value="InterPro"/>
</dbReference>